<protein>
    <recommendedName>
        <fullName evidence="2">UPF0145 protein TSIB_1547</fullName>
    </recommendedName>
</protein>
<dbReference type="KEGG" id="tsi:TSIB_1547"/>
<dbReference type="InterPro" id="IPR035439">
    <property type="entry name" value="UPF0145_dom_sf"/>
</dbReference>
<evidence type="ECO:0000313" key="3">
    <source>
        <dbReference type="EMBL" id="ACS90598.1"/>
    </source>
</evidence>
<reference evidence="3 4" key="1">
    <citation type="journal article" date="2009" name="Appl. Environ. Microbiol.">
        <title>Metabolic versatility and indigenous origin of the archaeon Thermococcus sibiricus, isolated from a siberian oil reservoir, as revealed by genome analysis.</title>
        <authorList>
            <person name="Mardanov A.V."/>
            <person name="Ravin N.V."/>
            <person name="Svetlitchnyi V.A."/>
            <person name="Beletsky A.V."/>
            <person name="Miroshnichenko M.L."/>
            <person name="Bonch-Osmolovskaya E.A."/>
            <person name="Skryabin K.G."/>
        </authorList>
    </citation>
    <scope>NUCLEOTIDE SEQUENCE [LARGE SCALE GENOMIC DNA]</scope>
    <source>
        <strain evidence="4">DSM 12597 / MM 739</strain>
    </source>
</reference>
<comment type="similarity">
    <text evidence="1 2">Belongs to the UPF0145 family.</text>
</comment>
<dbReference type="SUPFAM" id="SSF117782">
    <property type="entry name" value="YbjQ-like"/>
    <property type="match status" value="1"/>
</dbReference>
<evidence type="ECO:0000256" key="1">
    <source>
        <dbReference type="ARBA" id="ARBA00010751"/>
    </source>
</evidence>
<dbReference type="STRING" id="604354.TSIB_1547"/>
<gene>
    <name evidence="3" type="ordered locus">TSIB_1547</name>
</gene>
<proteinExistence type="inferred from homology"/>
<dbReference type="eggNOG" id="arCOG02287">
    <property type="taxonomic scope" value="Archaea"/>
</dbReference>
<keyword evidence="4" id="KW-1185">Reference proteome</keyword>
<name>C6A4Q3_THESM</name>
<sequence length="116" mass="12548">MKYEVSKMEEFIISTTENVPGYKVVKVLGLARGATVRAKHLGKDILAGLRNIAGGEVKEYTEMLAEAREVALERMIQDAKKRGANGIIGVRFMTSAVASGAAEIFAYGTAVILEKE</sequence>
<dbReference type="PANTHER" id="PTHR34068:SF2">
    <property type="entry name" value="UPF0145 PROTEIN SCO3412"/>
    <property type="match status" value="1"/>
</dbReference>
<dbReference type="HOGENOM" id="CLU_117144_1_2_2"/>
<organism evidence="3 4">
    <name type="scientific">Thermococcus sibiricus (strain DSM 12597 / MM 739)</name>
    <dbReference type="NCBI Taxonomy" id="604354"/>
    <lineage>
        <taxon>Archaea</taxon>
        <taxon>Methanobacteriati</taxon>
        <taxon>Methanobacteriota</taxon>
        <taxon>Thermococci</taxon>
        <taxon>Thermococcales</taxon>
        <taxon>Thermococcaceae</taxon>
        <taxon>Thermococcus</taxon>
    </lineage>
</organism>
<dbReference type="Proteomes" id="UP000009079">
    <property type="component" value="Chromosome"/>
</dbReference>
<dbReference type="Pfam" id="PF01906">
    <property type="entry name" value="YbjQ_1"/>
    <property type="match status" value="1"/>
</dbReference>
<accession>C6A4Q3</accession>
<dbReference type="InterPro" id="IPR002765">
    <property type="entry name" value="UPF0145_YbjQ-like"/>
</dbReference>
<evidence type="ECO:0000256" key="2">
    <source>
        <dbReference type="HAMAP-Rule" id="MF_00338"/>
    </source>
</evidence>
<dbReference type="HAMAP" id="MF_00338">
    <property type="entry name" value="UPF0145"/>
    <property type="match status" value="1"/>
</dbReference>
<evidence type="ECO:0000313" key="4">
    <source>
        <dbReference type="Proteomes" id="UP000009079"/>
    </source>
</evidence>
<dbReference type="EMBL" id="CP001463">
    <property type="protein sequence ID" value="ACS90598.1"/>
    <property type="molecule type" value="Genomic_DNA"/>
</dbReference>
<dbReference type="PANTHER" id="PTHR34068">
    <property type="entry name" value="UPF0145 PROTEIN YBJQ"/>
    <property type="match status" value="1"/>
</dbReference>
<dbReference type="AlphaFoldDB" id="C6A4Q3"/>
<dbReference type="Gene3D" id="3.30.110.70">
    <property type="entry name" value="Hypothetical protein apc22750. Chain B"/>
    <property type="match status" value="1"/>
</dbReference>